<dbReference type="PANTHER" id="PTHR10091">
    <property type="entry name" value="ALDOSE-1-EPIMERASE"/>
    <property type="match status" value="1"/>
</dbReference>
<dbReference type="InterPro" id="IPR014718">
    <property type="entry name" value="GH-type_carb-bd"/>
</dbReference>
<dbReference type="GO" id="GO:0006006">
    <property type="term" value="P:glucose metabolic process"/>
    <property type="evidence" value="ECO:0007669"/>
    <property type="project" value="TreeGrafter"/>
</dbReference>
<dbReference type="OrthoDB" id="274691at2759"/>
<reference evidence="1 2" key="1">
    <citation type="journal article" date="2016" name="Mol. Biol. Evol.">
        <title>Comparative Genomics of Early-Diverging Mushroom-Forming Fungi Provides Insights into the Origins of Lignocellulose Decay Capabilities.</title>
        <authorList>
            <person name="Nagy L.G."/>
            <person name="Riley R."/>
            <person name="Tritt A."/>
            <person name="Adam C."/>
            <person name="Daum C."/>
            <person name="Floudas D."/>
            <person name="Sun H."/>
            <person name="Yadav J.S."/>
            <person name="Pangilinan J."/>
            <person name="Larsson K.H."/>
            <person name="Matsuura K."/>
            <person name="Barry K."/>
            <person name="Labutti K."/>
            <person name="Kuo R."/>
            <person name="Ohm R.A."/>
            <person name="Bhattacharya S.S."/>
            <person name="Shirouzu T."/>
            <person name="Yoshinaga Y."/>
            <person name="Martin F.M."/>
            <person name="Grigoriev I.V."/>
            <person name="Hibbett D.S."/>
        </authorList>
    </citation>
    <scope>NUCLEOTIDE SEQUENCE [LARGE SCALE GENOMIC DNA]</scope>
    <source>
        <strain evidence="1 2">CBS 109695</strain>
    </source>
</reference>
<name>A0A166GCP7_9AGAM</name>
<dbReference type="Gene3D" id="2.70.98.10">
    <property type="match status" value="1"/>
</dbReference>
<dbReference type="Pfam" id="PF01263">
    <property type="entry name" value="Aldose_epim"/>
    <property type="match status" value="1"/>
</dbReference>
<dbReference type="GO" id="GO:0030246">
    <property type="term" value="F:carbohydrate binding"/>
    <property type="evidence" value="ECO:0007669"/>
    <property type="project" value="InterPro"/>
</dbReference>
<evidence type="ECO:0000313" key="1">
    <source>
        <dbReference type="EMBL" id="KZP17704.1"/>
    </source>
</evidence>
<dbReference type="Proteomes" id="UP000076532">
    <property type="component" value="Unassembled WGS sequence"/>
</dbReference>
<dbReference type="GO" id="GO:0004034">
    <property type="term" value="F:aldose 1-epimerase activity"/>
    <property type="evidence" value="ECO:0007669"/>
    <property type="project" value="TreeGrafter"/>
</dbReference>
<dbReference type="STRING" id="436010.A0A166GCP7"/>
<dbReference type="InterPro" id="IPR008183">
    <property type="entry name" value="Aldose_1/G6P_1-epimerase"/>
</dbReference>
<evidence type="ECO:0000313" key="2">
    <source>
        <dbReference type="Proteomes" id="UP000076532"/>
    </source>
</evidence>
<gene>
    <name evidence="1" type="ORF">FIBSPDRAFT_1046701</name>
</gene>
<dbReference type="PANTHER" id="PTHR10091:SF0">
    <property type="entry name" value="GALACTOSE MUTAROTASE"/>
    <property type="match status" value="1"/>
</dbReference>
<proteinExistence type="predicted"/>
<organism evidence="1 2">
    <name type="scientific">Athelia psychrophila</name>
    <dbReference type="NCBI Taxonomy" id="1759441"/>
    <lineage>
        <taxon>Eukaryota</taxon>
        <taxon>Fungi</taxon>
        <taxon>Dikarya</taxon>
        <taxon>Basidiomycota</taxon>
        <taxon>Agaricomycotina</taxon>
        <taxon>Agaricomycetes</taxon>
        <taxon>Agaricomycetidae</taxon>
        <taxon>Atheliales</taxon>
        <taxon>Atheliaceae</taxon>
        <taxon>Athelia</taxon>
    </lineage>
</organism>
<dbReference type="EMBL" id="KV417580">
    <property type="protein sequence ID" value="KZP17704.1"/>
    <property type="molecule type" value="Genomic_DNA"/>
</dbReference>
<dbReference type="SUPFAM" id="SSF74650">
    <property type="entry name" value="Galactose mutarotase-like"/>
    <property type="match status" value="1"/>
</dbReference>
<dbReference type="GO" id="GO:0033499">
    <property type="term" value="P:galactose catabolic process via UDP-galactose, Leloir pathway"/>
    <property type="evidence" value="ECO:0007669"/>
    <property type="project" value="TreeGrafter"/>
</dbReference>
<accession>A0A166GCP7</accession>
<protein>
    <submittedName>
        <fullName evidence="1">Galactose mutarotase-like protein</fullName>
    </submittedName>
</protein>
<sequence>MAEFKPTLLTLPSLAPSLALEILPRGLTINKIFVQADGRTHDIVVGPEDGADHGKIKYHNTIVGRYSNRIPVGAHSIEKNGAKGEVNVLPNISENNLVSLHGGPIGFDSLPFAAIPTTSATLFSKTELASLSSLIPGDSSSSIWRLVSEDGDQGFPGTLTVEVLVGLVAGDGAEHQQGEEFDLGSVVIIYRAKVEGKDGAKAVTPVNLTQHWGFNLDASLKEGISVKGHNLTMKAASVLERDALNLPTGNLPAVSGAHVHNGKTIGESFPADGYDDYYLLSPDAVAPIQKYIPLEQITDPASSFDGLKSIVESPSKGALELNSEKSGLKLTFDSNQSGLQFYSYNYPDPNAPRKKIHGGSGKWNNGDGYVPGSAAMIEFHEPLSAFLYPSLQQRGDTTLLASGEVYNNFVRLRVSAKHVA</sequence>
<keyword evidence="2" id="KW-1185">Reference proteome</keyword>
<dbReference type="InterPro" id="IPR011013">
    <property type="entry name" value="Gal_mutarotase_sf_dom"/>
</dbReference>
<dbReference type="AlphaFoldDB" id="A0A166GCP7"/>